<dbReference type="NCBIfam" id="TIGR04183">
    <property type="entry name" value="Por_Secre_tail"/>
    <property type="match status" value="1"/>
</dbReference>
<dbReference type="InterPro" id="IPR015500">
    <property type="entry name" value="Peptidase_S8_subtilisin-rel"/>
</dbReference>
<accession>A0A974WHC6</accession>
<dbReference type="RefSeq" id="WP_205721763.1">
    <property type="nucleotide sequence ID" value="NZ_CP070608.1"/>
</dbReference>
<dbReference type="InterPro" id="IPR023828">
    <property type="entry name" value="Peptidase_S8_Ser-AS"/>
</dbReference>
<evidence type="ECO:0000313" key="9">
    <source>
        <dbReference type="Proteomes" id="UP000662783"/>
    </source>
</evidence>
<dbReference type="KEGG" id="fuv:JR347_16925"/>
<dbReference type="Gene3D" id="2.60.40.10">
    <property type="entry name" value="Immunoglobulins"/>
    <property type="match status" value="2"/>
</dbReference>
<dbReference type="SUPFAM" id="SSF52743">
    <property type="entry name" value="Subtilisin-like"/>
    <property type="match status" value="1"/>
</dbReference>
<sequence length="1380" mass="151479">MKRLISIFFLLILSAPVLIGQKRTYELPKGVNDSQYDANTIIVKLKSGEHKAKSLANTELFSKPPQAALLHTAQKNNHPLSSIYKVQVEEGKSVLEEINRLLSYDEVEYAEPYFNHRPLLLPNDPGANPTTGAQYYLNNIRAYDAWSIEQGDSTIVIGILDSGVEPNHTDMVNQIAYNFNDPINGIDDDGDGLVDNFAGWDIADNDNNPVADVDVHGTEVGAVSSARTNNGIGIAGTGYKSKFLPIKIFTSPANNFKFGYEAIALAADLGCKVINLSWGSAGSFSQFGQDVINYAVLEKDVVIIAAAGNTNEELDFYPASFDNVISVSASDINDEKTFFATFSHKVDMVAPGIEIYTATNGNTYGGGRSGTSFSAPMVAGAAALVRARFPDLSAQQVMERLRATADDIYTIGTNSTYEGMLGKGRLNMLRALTDVTPSIRIDSSNYTNGLGNFAYRGDTLELHFQFKNYLDAFQSGEITISSNSPHVTFLTNTFNVASLSTLQSTDNFDEPFQVKLSNNTPPDTELVFRLDYTDGVYEDFEYISIVTSSPHTIIQGNNLAMTVTSDGDLGYDADFLNDGIGIQFEGELVADNTGLILSFSQTEVIDNAPTNFSSAIKDSDFEVIEHIKRNQNGYAPIEAKSVFNNGDTIRIEQTSLSNDQDDFIIQDYRIVNTGSQSFNDFTLNLFSDWNIGDQDFNRASWSGAHKLGYIHNGTTYVGIALISNQDSVYSAVNNRNFNGNSADIPATLNDSVKYAHTSAGILQTEAGEVNTGNDVSHFIGAQIDLLEVNQAEKVTFCFVAGHSLAELIDLVSKAKTFYSDHLANPPIVAIAETCVGEPAIINPSDGTLYNFYSDVELANLLESGESFTTGPITSPTKFYAINKDNAFDSDVYTVIAKPKLVEADFSANPSPLLLDETGNSIVRFTDLSVDGASWHWQFDNGFTSNVKNPQMNFTSTGMYNISLNVTNDIGCSETVIKSIEVANRSNLPNIADVSICKNEEVTFTATNATDLEFYSDEQLSNLISSGTSFTNQYEKDTSLYVISTDSVYQSNPKHVRIHIDDVTADFTFHPDTLDISSTNLLSLKSTSIDQVLDIWYINNELLSTQAELTYPYESTIPFELMLVAESATSCTDTLRVTITPEVSSIPVFKNIDICADSSAIINPEGHFLHFYSDEALTQLQHKGSEILLATIEKDTIIYITNNASLIESAPLAVAINVSDIEARFTTNPEALNLAEASEVNFTDQSIDAIEWVWILESDTISTDPNFSFNFSDIGQYTVELWVRDELGCINNTSILYQVESITSLANEAEEFNIYPNPTSDFLSIQGEGISSIRLFNSEGRQVTDTIQSTNTINLKHLKPGIYLLVIETHSKIYHRKIIKN</sequence>
<name>A0A974WHC6_9BACT</name>
<dbReference type="GO" id="GO:0006508">
    <property type="term" value="P:proteolysis"/>
    <property type="evidence" value="ECO:0007669"/>
    <property type="project" value="UniProtKB-KW"/>
</dbReference>
<evidence type="ECO:0000256" key="6">
    <source>
        <dbReference type="RuleBase" id="RU003355"/>
    </source>
</evidence>
<proteinExistence type="inferred from homology"/>
<dbReference type="InterPro" id="IPR023827">
    <property type="entry name" value="Peptidase_S8_Asp-AS"/>
</dbReference>
<dbReference type="Pfam" id="PF00082">
    <property type="entry name" value="Peptidase_S8"/>
    <property type="match status" value="1"/>
</dbReference>
<dbReference type="InterPro" id="IPR000209">
    <property type="entry name" value="Peptidase_S8/S53_dom"/>
</dbReference>
<dbReference type="SUPFAM" id="SSF49299">
    <property type="entry name" value="PKD domain"/>
    <property type="match status" value="2"/>
</dbReference>
<dbReference type="PROSITE" id="PS50093">
    <property type="entry name" value="PKD"/>
    <property type="match status" value="1"/>
</dbReference>
<dbReference type="PRINTS" id="PR00723">
    <property type="entry name" value="SUBTILISIN"/>
</dbReference>
<keyword evidence="3 5" id="KW-0378">Hydrolase</keyword>
<dbReference type="CDD" id="cd00146">
    <property type="entry name" value="PKD"/>
    <property type="match status" value="1"/>
</dbReference>
<keyword evidence="4 5" id="KW-0720">Serine protease</keyword>
<keyword evidence="2 5" id="KW-0645">Protease</keyword>
<dbReference type="Gene3D" id="3.40.50.200">
    <property type="entry name" value="Peptidase S8/S53 domain"/>
    <property type="match status" value="1"/>
</dbReference>
<feature type="active site" description="Charge relay system" evidence="5">
    <location>
        <position position="372"/>
    </location>
</feature>
<dbReference type="PROSITE" id="PS51892">
    <property type="entry name" value="SUBTILASE"/>
    <property type="match status" value="1"/>
</dbReference>
<dbReference type="InterPro" id="IPR051048">
    <property type="entry name" value="Peptidase_S8/S53_subtilisin"/>
</dbReference>
<dbReference type="InterPro" id="IPR035986">
    <property type="entry name" value="PKD_dom_sf"/>
</dbReference>
<feature type="active site" description="Charge relay system" evidence="5">
    <location>
        <position position="216"/>
    </location>
</feature>
<evidence type="ECO:0000259" key="7">
    <source>
        <dbReference type="PROSITE" id="PS50093"/>
    </source>
</evidence>
<dbReference type="PANTHER" id="PTHR43399:SF4">
    <property type="entry name" value="CELL WALL-ASSOCIATED PROTEASE"/>
    <property type="match status" value="1"/>
</dbReference>
<dbReference type="PROSITE" id="PS00136">
    <property type="entry name" value="SUBTILASE_ASP"/>
    <property type="match status" value="1"/>
</dbReference>
<keyword evidence="9" id="KW-1185">Reference proteome</keyword>
<reference evidence="8" key="1">
    <citation type="submission" date="2021-02" db="EMBL/GenBank/DDBJ databases">
        <title>Fulvivirga sp. S481 isolated from sea water.</title>
        <authorList>
            <person name="Bae S.S."/>
            <person name="Baek K."/>
        </authorList>
    </citation>
    <scope>NUCLEOTIDE SEQUENCE</scope>
    <source>
        <strain evidence="8">S481</strain>
    </source>
</reference>
<feature type="active site" description="Charge relay system" evidence="5">
    <location>
        <position position="161"/>
    </location>
</feature>
<organism evidence="8 9">
    <name type="scientific">Fulvivirga lutea</name>
    <dbReference type="NCBI Taxonomy" id="2810512"/>
    <lineage>
        <taxon>Bacteria</taxon>
        <taxon>Pseudomonadati</taxon>
        <taxon>Bacteroidota</taxon>
        <taxon>Cytophagia</taxon>
        <taxon>Cytophagales</taxon>
        <taxon>Fulvivirgaceae</taxon>
        <taxon>Fulvivirga</taxon>
    </lineage>
</organism>
<dbReference type="InterPro" id="IPR022409">
    <property type="entry name" value="PKD/Chitinase_dom"/>
</dbReference>
<evidence type="ECO:0000256" key="5">
    <source>
        <dbReference type="PROSITE-ProRule" id="PRU01240"/>
    </source>
</evidence>
<evidence type="ECO:0000256" key="2">
    <source>
        <dbReference type="ARBA" id="ARBA00022670"/>
    </source>
</evidence>
<feature type="domain" description="PKD" evidence="7">
    <location>
        <begin position="930"/>
        <end position="981"/>
    </location>
</feature>
<dbReference type="InterPro" id="IPR036852">
    <property type="entry name" value="Peptidase_S8/S53_dom_sf"/>
</dbReference>
<evidence type="ECO:0000256" key="3">
    <source>
        <dbReference type="ARBA" id="ARBA00022801"/>
    </source>
</evidence>
<dbReference type="EMBL" id="CP070608">
    <property type="protein sequence ID" value="QSE97252.1"/>
    <property type="molecule type" value="Genomic_DNA"/>
</dbReference>
<evidence type="ECO:0000256" key="1">
    <source>
        <dbReference type="ARBA" id="ARBA00011073"/>
    </source>
</evidence>
<protein>
    <submittedName>
        <fullName evidence="8">S8 family serine peptidase</fullName>
    </submittedName>
</protein>
<dbReference type="InterPro" id="IPR026444">
    <property type="entry name" value="Secre_tail"/>
</dbReference>
<dbReference type="InterPro" id="IPR013783">
    <property type="entry name" value="Ig-like_fold"/>
</dbReference>
<evidence type="ECO:0000256" key="4">
    <source>
        <dbReference type="ARBA" id="ARBA00022825"/>
    </source>
</evidence>
<gene>
    <name evidence="8" type="ORF">JR347_16925</name>
</gene>
<dbReference type="SMART" id="SM00089">
    <property type="entry name" value="PKD"/>
    <property type="match status" value="2"/>
</dbReference>
<dbReference type="Proteomes" id="UP000662783">
    <property type="component" value="Chromosome"/>
</dbReference>
<dbReference type="GO" id="GO:0004252">
    <property type="term" value="F:serine-type endopeptidase activity"/>
    <property type="evidence" value="ECO:0007669"/>
    <property type="project" value="UniProtKB-UniRule"/>
</dbReference>
<dbReference type="Pfam" id="PF18962">
    <property type="entry name" value="Por_Secre_tail"/>
    <property type="match status" value="1"/>
</dbReference>
<dbReference type="PANTHER" id="PTHR43399">
    <property type="entry name" value="SUBTILISIN-RELATED"/>
    <property type="match status" value="1"/>
</dbReference>
<dbReference type="Pfam" id="PF18911">
    <property type="entry name" value="PKD_4"/>
    <property type="match status" value="1"/>
</dbReference>
<evidence type="ECO:0000313" key="8">
    <source>
        <dbReference type="EMBL" id="QSE97252.1"/>
    </source>
</evidence>
<comment type="similarity">
    <text evidence="1 5 6">Belongs to the peptidase S8 family.</text>
</comment>
<dbReference type="PROSITE" id="PS00138">
    <property type="entry name" value="SUBTILASE_SER"/>
    <property type="match status" value="1"/>
</dbReference>
<dbReference type="InterPro" id="IPR000601">
    <property type="entry name" value="PKD_dom"/>
</dbReference>